<keyword evidence="3" id="KW-1185">Reference proteome</keyword>
<accession>A2G9A5</accession>
<dbReference type="VEuPathDB" id="TrichDB:TVAG_368170"/>
<name>A2G9A5_TRIV3</name>
<evidence type="ECO:0000313" key="3">
    <source>
        <dbReference type="Proteomes" id="UP000001542"/>
    </source>
</evidence>
<evidence type="ECO:0000313" key="2">
    <source>
        <dbReference type="EMBL" id="EAX86261.1"/>
    </source>
</evidence>
<evidence type="ECO:0000256" key="1">
    <source>
        <dbReference type="SAM" id="Phobius"/>
    </source>
</evidence>
<reference evidence="2" key="2">
    <citation type="journal article" date="2007" name="Science">
        <title>Draft genome sequence of the sexually transmitted pathogen Trichomonas vaginalis.</title>
        <authorList>
            <person name="Carlton J.M."/>
            <person name="Hirt R.P."/>
            <person name="Silva J.C."/>
            <person name="Delcher A.L."/>
            <person name="Schatz M."/>
            <person name="Zhao Q."/>
            <person name="Wortman J.R."/>
            <person name="Bidwell S.L."/>
            <person name="Alsmark U.C.M."/>
            <person name="Besteiro S."/>
            <person name="Sicheritz-Ponten T."/>
            <person name="Noel C.J."/>
            <person name="Dacks J.B."/>
            <person name="Foster P.G."/>
            <person name="Simillion C."/>
            <person name="Van de Peer Y."/>
            <person name="Miranda-Saavedra D."/>
            <person name="Barton G.J."/>
            <person name="Westrop G.D."/>
            <person name="Mueller S."/>
            <person name="Dessi D."/>
            <person name="Fiori P.L."/>
            <person name="Ren Q."/>
            <person name="Paulsen I."/>
            <person name="Zhang H."/>
            <person name="Bastida-Corcuera F.D."/>
            <person name="Simoes-Barbosa A."/>
            <person name="Brown M.T."/>
            <person name="Hayes R.D."/>
            <person name="Mukherjee M."/>
            <person name="Okumura C.Y."/>
            <person name="Schneider R."/>
            <person name="Smith A.J."/>
            <person name="Vanacova S."/>
            <person name="Villalvazo M."/>
            <person name="Haas B.J."/>
            <person name="Pertea M."/>
            <person name="Feldblyum T.V."/>
            <person name="Utterback T.R."/>
            <person name="Shu C.L."/>
            <person name="Osoegawa K."/>
            <person name="de Jong P.J."/>
            <person name="Hrdy I."/>
            <person name="Horvathova L."/>
            <person name="Zubacova Z."/>
            <person name="Dolezal P."/>
            <person name="Malik S.B."/>
            <person name="Logsdon J.M. Jr."/>
            <person name="Henze K."/>
            <person name="Gupta A."/>
            <person name="Wang C.C."/>
            <person name="Dunne R.L."/>
            <person name="Upcroft J.A."/>
            <person name="Upcroft P."/>
            <person name="White O."/>
            <person name="Salzberg S.L."/>
            <person name="Tang P."/>
            <person name="Chiu C.-H."/>
            <person name="Lee Y.-S."/>
            <person name="Embley T.M."/>
            <person name="Coombs G.H."/>
            <person name="Mottram J.C."/>
            <person name="Tachezy J."/>
            <person name="Fraser-Liggett C.M."/>
            <person name="Johnson P.J."/>
        </authorList>
    </citation>
    <scope>NUCLEOTIDE SEQUENCE [LARGE SCALE GENOMIC DNA]</scope>
    <source>
        <strain evidence="2">G3</strain>
    </source>
</reference>
<keyword evidence="1" id="KW-1133">Transmembrane helix</keyword>
<sequence length="65" mass="7310">MKIQEGEKTGEKTGEKRGEISPLHLKYIFWSGNNFLSIGAVAYSLRLYVKINGTINDIMTVLVHV</sequence>
<dbReference type="AlphaFoldDB" id="A2G9A5"/>
<dbReference type="Proteomes" id="UP000001542">
    <property type="component" value="Unassembled WGS sequence"/>
</dbReference>
<dbReference type="EMBL" id="DS114693">
    <property type="protein sequence ID" value="EAX86261.1"/>
    <property type="molecule type" value="Genomic_DNA"/>
</dbReference>
<reference evidence="2" key="1">
    <citation type="submission" date="2006-10" db="EMBL/GenBank/DDBJ databases">
        <authorList>
            <person name="Amadeo P."/>
            <person name="Zhao Q."/>
            <person name="Wortman J."/>
            <person name="Fraser-Liggett C."/>
            <person name="Carlton J."/>
        </authorList>
    </citation>
    <scope>NUCLEOTIDE SEQUENCE</scope>
    <source>
        <strain evidence="2">G3</strain>
    </source>
</reference>
<feature type="transmembrane region" description="Helical" evidence="1">
    <location>
        <begin position="27"/>
        <end position="49"/>
    </location>
</feature>
<protein>
    <submittedName>
        <fullName evidence="2">Uncharacterized protein</fullName>
    </submittedName>
</protein>
<proteinExistence type="predicted"/>
<dbReference type="InParanoid" id="A2G9A5"/>
<dbReference type="VEuPathDB" id="TrichDB:TVAGG3_0287660"/>
<keyword evidence="1" id="KW-0472">Membrane</keyword>
<organism evidence="2 3">
    <name type="scientific">Trichomonas vaginalis (strain ATCC PRA-98 / G3)</name>
    <dbReference type="NCBI Taxonomy" id="412133"/>
    <lineage>
        <taxon>Eukaryota</taxon>
        <taxon>Metamonada</taxon>
        <taxon>Parabasalia</taxon>
        <taxon>Trichomonadida</taxon>
        <taxon>Trichomonadidae</taxon>
        <taxon>Trichomonas</taxon>
    </lineage>
</organism>
<gene>
    <name evidence="2" type="ORF">TVAG_368170</name>
</gene>
<keyword evidence="1" id="KW-0812">Transmembrane</keyword>